<evidence type="ECO:0000313" key="1">
    <source>
        <dbReference type="EMBL" id="RDE04688.1"/>
    </source>
</evidence>
<comment type="caution">
    <text evidence="1">The sequence shown here is derived from an EMBL/GenBank/DDBJ whole genome shotgun (WGS) entry which is preliminary data.</text>
</comment>
<reference evidence="1 2" key="1">
    <citation type="submission" date="2018-07" db="EMBL/GenBank/DDBJ databases">
        <title>a novel species of Sphingomonas isolated from the rhizosphere soil of Araceae plant.</title>
        <authorList>
            <person name="Zhiyong W."/>
            <person name="Qinglan Z."/>
            <person name="Zhiwei F."/>
            <person name="Ding X."/>
            <person name="Gejiao W."/>
            <person name="Shixue Z."/>
        </authorList>
    </citation>
    <scope>NUCLEOTIDE SEQUENCE [LARGE SCALE GENOMIC DNA]</scope>
    <source>
        <strain evidence="1 2">WZY 27</strain>
    </source>
</reference>
<name>A0A369VQL6_9SPHN</name>
<sequence>MRAALGGHAKERELTTHVEVMRDVREITQADFYFFIENKVHDKEVWRALGEALQAAWDAYKDRNPDETSMDNPMLRTITLPM</sequence>
<dbReference type="EMBL" id="QQNB01000003">
    <property type="protein sequence ID" value="RDE04688.1"/>
    <property type="molecule type" value="Genomic_DNA"/>
</dbReference>
<proteinExistence type="predicted"/>
<dbReference type="Proteomes" id="UP000253918">
    <property type="component" value="Unassembled WGS sequence"/>
</dbReference>
<protein>
    <submittedName>
        <fullName evidence="1">Uncharacterized protein</fullName>
    </submittedName>
</protein>
<accession>A0A369VQL6</accession>
<dbReference type="AlphaFoldDB" id="A0A369VQL6"/>
<organism evidence="1 2">
    <name type="scientific">Sphingomonas aracearum</name>
    <dbReference type="NCBI Taxonomy" id="2283317"/>
    <lineage>
        <taxon>Bacteria</taxon>
        <taxon>Pseudomonadati</taxon>
        <taxon>Pseudomonadota</taxon>
        <taxon>Alphaproteobacteria</taxon>
        <taxon>Sphingomonadales</taxon>
        <taxon>Sphingomonadaceae</taxon>
        <taxon>Sphingomonas</taxon>
    </lineage>
</organism>
<gene>
    <name evidence="1" type="ORF">DVW87_13950</name>
</gene>
<keyword evidence="2" id="KW-1185">Reference proteome</keyword>
<evidence type="ECO:0000313" key="2">
    <source>
        <dbReference type="Proteomes" id="UP000253918"/>
    </source>
</evidence>